<accession>A0A0C2MA97</accession>
<dbReference type="Proteomes" id="UP000031668">
    <property type="component" value="Unassembled WGS sequence"/>
</dbReference>
<protein>
    <submittedName>
        <fullName evidence="2">Uncharacterized protein</fullName>
    </submittedName>
</protein>
<feature type="region of interest" description="Disordered" evidence="1">
    <location>
        <begin position="82"/>
        <end position="122"/>
    </location>
</feature>
<dbReference type="AlphaFoldDB" id="A0A0C2MA97"/>
<evidence type="ECO:0000313" key="2">
    <source>
        <dbReference type="EMBL" id="KII63925.1"/>
    </source>
</evidence>
<dbReference type="EMBL" id="JWZT01004522">
    <property type="protein sequence ID" value="KII63925.1"/>
    <property type="molecule type" value="Genomic_DNA"/>
</dbReference>
<keyword evidence="3" id="KW-1185">Reference proteome</keyword>
<feature type="compositionally biased region" description="Acidic residues" evidence="1">
    <location>
        <begin position="82"/>
        <end position="120"/>
    </location>
</feature>
<evidence type="ECO:0000256" key="1">
    <source>
        <dbReference type="SAM" id="MobiDB-lite"/>
    </source>
</evidence>
<name>A0A0C2MA97_THEKT</name>
<comment type="caution">
    <text evidence="2">The sequence shown here is derived from an EMBL/GenBank/DDBJ whole genome shotgun (WGS) entry which is preliminary data.</text>
</comment>
<reference evidence="2 3" key="1">
    <citation type="journal article" date="2014" name="Genome Biol. Evol.">
        <title>The genome of the myxosporean Thelohanellus kitauei shows adaptations to nutrient acquisition within its fish host.</title>
        <authorList>
            <person name="Yang Y."/>
            <person name="Xiong J."/>
            <person name="Zhou Z."/>
            <person name="Huo F."/>
            <person name="Miao W."/>
            <person name="Ran C."/>
            <person name="Liu Y."/>
            <person name="Zhang J."/>
            <person name="Feng J."/>
            <person name="Wang M."/>
            <person name="Wang M."/>
            <person name="Wang L."/>
            <person name="Yao B."/>
        </authorList>
    </citation>
    <scope>NUCLEOTIDE SEQUENCE [LARGE SCALE GENOMIC DNA]</scope>
    <source>
        <strain evidence="2">Wuqing</strain>
    </source>
</reference>
<gene>
    <name evidence="2" type="ORF">RF11_11424</name>
</gene>
<feature type="compositionally biased region" description="Polar residues" evidence="1">
    <location>
        <begin position="1"/>
        <end position="11"/>
    </location>
</feature>
<evidence type="ECO:0000313" key="3">
    <source>
        <dbReference type="Proteomes" id="UP000031668"/>
    </source>
</evidence>
<sequence length="140" mass="16193">MNLSNQKTETSISEKENDVLQDSEQEDNVCHCVEIPERPVSTLRVPMPTLTVVGEMFRICFLGLAHSQTFDEFTDDDSLFIEESMDDDDDSGYYEESNGDDDDMIYEDPVDNNDDSEDNQESINYKDYCHYFGDFDDLHL</sequence>
<feature type="region of interest" description="Disordered" evidence="1">
    <location>
        <begin position="1"/>
        <end position="25"/>
    </location>
</feature>
<proteinExistence type="predicted"/>
<organism evidence="2 3">
    <name type="scientific">Thelohanellus kitauei</name>
    <name type="common">Myxosporean</name>
    <dbReference type="NCBI Taxonomy" id="669202"/>
    <lineage>
        <taxon>Eukaryota</taxon>
        <taxon>Metazoa</taxon>
        <taxon>Cnidaria</taxon>
        <taxon>Myxozoa</taxon>
        <taxon>Myxosporea</taxon>
        <taxon>Bivalvulida</taxon>
        <taxon>Platysporina</taxon>
        <taxon>Myxobolidae</taxon>
        <taxon>Thelohanellus</taxon>
    </lineage>
</organism>